<evidence type="ECO:0000313" key="9">
    <source>
        <dbReference type="Proteomes" id="UP001065593"/>
    </source>
</evidence>
<dbReference type="GO" id="GO:0004180">
    <property type="term" value="F:carboxypeptidase activity"/>
    <property type="evidence" value="ECO:0007669"/>
    <property type="project" value="UniProtKB-KW"/>
</dbReference>
<feature type="domain" description="LD-carboxypeptidase N-terminal" evidence="6">
    <location>
        <begin position="14"/>
        <end position="130"/>
    </location>
</feature>
<comment type="caution">
    <text evidence="8">The sequence shown here is derived from an EMBL/GenBank/DDBJ whole genome shotgun (WGS) entry which is preliminary data.</text>
</comment>
<dbReference type="InterPro" id="IPR027478">
    <property type="entry name" value="LdcA_N"/>
</dbReference>
<dbReference type="SUPFAM" id="SSF52317">
    <property type="entry name" value="Class I glutamine amidotransferase-like"/>
    <property type="match status" value="1"/>
</dbReference>
<sequence length="300" mass="32781">MNYTVPRLQKGDTVGLVALSSRVEPEKLGAAIAFLEKLGLHAIVGDTIQGRHRYFAGSDEERLADLHAMIRRPEVKAIFCVRGGYGAARLADKIDYGLLAEHPKIFWGFSDVTYLHCAIQKYANIVTFHGPMLMTSTPLDELSKKMFGQLFMPMEIQYTEAISPLTAIANGVARGQLVGGNLSRLVNTLGTKFDIQTEGKILLIEDIAEPIPRIDVMLQQLKQARKLEQLAGVVIGSFTQIEADEEALHALMAEYFANLGIPVVAGFQIGHSTPNIAIPLGVDALLDAQQKVLKILPGVH</sequence>
<name>A0ABQ5NNH5_9BACI</name>
<dbReference type="Proteomes" id="UP001065593">
    <property type="component" value="Unassembled WGS sequence"/>
</dbReference>
<dbReference type="InterPro" id="IPR003507">
    <property type="entry name" value="S66_fam"/>
</dbReference>
<evidence type="ECO:0000259" key="6">
    <source>
        <dbReference type="Pfam" id="PF02016"/>
    </source>
</evidence>
<evidence type="ECO:0000259" key="7">
    <source>
        <dbReference type="Pfam" id="PF17676"/>
    </source>
</evidence>
<keyword evidence="5" id="KW-0720">Serine protease</keyword>
<dbReference type="CDD" id="cd07025">
    <property type="entry name" value="Peptidase_S66"/>
    <property type="match status" value="1"/>
</dbReference>
<proteinExistence type="inferred from homology"/>
<organism evidence="8 9">
    <name type="scientific">Lysinibacillus piscis</name>
    <dbReference type="NCBI Taxonomy" id="2518931"/>
    <lineage>
        <taxon>Bacteria</taxon>
        <taxon>Bacillati</taxon>
        <taxon>Bacillota</taxon>
        <taxon>Bacilli</taxon>
        <taxon>Bacillales</taxon>
        <taxon>Bacillaceae</taxon>
        <taxon>Lysinibacillus</taxon>
    </lineage>
</organism>
<evidence type="ECO:0000256" key="1">
    <source>
        <dbReference type="ARBA" id="ARBA00010233"/>
    </source>
</evidence>
<dbReference type="PANTHER" id="PTHR30237">
    <property type="entry name" value="MURAMOYLTETRAPEPTIDE CARBOXYPEPTIDASE"/>
    <property type="match status" value="1"/>
</dbReference>
<evidence type="ECO:0000256" key="5">
    <source>
        <dbReference type="ARBA" id="ARBA00022825"/>
    </source>
</evidence>
<keyword evidence="3" id="KW-0645">Protease</keyword>
<dbReference type="InterPro" id="IPR029062">
    <property type="entry name" value="Class_I_gatase-like"/>
</dbReference>
<dbReference type="Gene3D" id="3.50.30.60">
    <property type="entry name" value="LD-carboxypeptidase A C-terminal domain-like"/>
    <property type="match status" value="1"/>
</dbReference>
<feature type="domain" description="LD-carboxypeptidase C-terminal" evidence="7">
    <location>
        <begin position="174"/>
        <end position="284"/>
    </location>
</feature>
<protein>
    <submittedName>
        <fullName evidence="8">Murein peptide carboxypeptidase</fullName>
    </submittedName>
</protein>
<evidence type="ECO:0000256" key="4">
    <source>
        <dbReference type="ARBA" id="ARBA00022801"/>
    </source>
</evidence>
<dbReference type="Pfam" id="PF02016">
    <property type="entry name" value="Peptidase_S66"/>
    <property type="match status" value="1"/>
</dbReference>
<keyword evidence="4" id="KW-0378">Hydrolase</keyword>
<dbReference type="Pfam" id="PF17676">
    <property type="entry name" value="Peptidase_S66C"/>
    <property type="match status" value="1"/>
</dbReference>
<accession>A0ABQ5NNH5</accession>
<comment type="similarity">
    <text evidence="1">Belongs to the peptidase S66 family.</text>
</comment>
<evidence type="ECO:0000313" key="8">
    <source>
        <dbReference type="EMBL" id="GLC89920.1"/>
    </source>
</evidence>
<dbReference type="InterPro" id="IPR040921">
    <property type="entry name" value="Peptidase_S66C"/>
</dbReference>
<reference evidence="8" key="1">
    <citation type="submission" date="2022-08" db="EMBL/GenBank/DDBJ databases">
        <title>Draft genome sequence of Lysinibacillus sp. strain KH24.</title>
        <authorList>
            <person name="Kanbe H."/>
            <person name="Itoh H."/>
        </authorList>
    </citation>
    <scope>NUCLEOTIDE SEQUENCE</scope>
    <source>
        <strain evidence="8">KH24</strain>
    </source>
</reference>
<dbReference type="PIRSF" id="PIRSF028757">
    <property type="entry name" value="LD-carboxypeptidase"/>
    <property type="match status" value="1"/>
</dbReference>
<dbReference type="InterPro" id="IPR040449">
    <property type="entry name" value="Peptidase_S66_N"/>
</dbReference>
<evidence type="ECO:0000256" key="3">
    <source>
        <dbReference type="ARBA" id="ARBA00022670"/>
    </source>
</evidence>
<keyword evidence="2 8" id="KW-0121">Carboxypeptidase</keyword>
<evidence type="ECO:0000256" key="2">
    <source>
        <dbReference type="ARBA" id="ARBA00022645"/>
    </source>
</evidence>
<dbReference type="RefSeq" id="WP_264989823.1">
    <property type="nucleotide sequence ID" value="NZ_BRZA01000004.1"/>
</dbReference>
<keyword evidence="9" id="KW-1185">Reference proteome</keyword>
<dbReference type="EMBL" id="BRZA01000004">
    <property type="protein sequence ID" value="GLC89920.1"/>
    <property type="molecule type" value="Genomic_DNA"/>
</dbReference>
<dbReference type="SUPFAM" id="SSF141986">
    <property type="entry name" value="LD-carboxypeptidase A C-terminal domain-like"/>
    <property type="match status" value="1"/>
</dbReference>
<gene>
    <name evidence="8" type="primary">ykfA</name>
    <name evidence="8" type="ORF">LYSBPC_30470</name>
</gene>
<dbReference type="Gene3D" id="3.40.50.10740">
    <property type="entry name" value="Class I glutamine amidotransferase-like"/>
    <property type="match status" value="1"/>
</dbReference>
<dbReference type="PANTHER" id="PTHR30237:SF2">
    <property type="entry name" value="MUREIN TETRAPEPTIDE CARBOXYPEPTIDASE"/>
    <property type="match status" value="1"/>
</dbReference>
<dbReference type="InterPro" id="IPR027461">
    <property type="entry name" value="Carboxypeptidase_A_C_sf"/>
</dbReference>